<dbReference type="PANTHER" id="PTHR31642">
    <property type="entry name" value="TRICHOTHECENE 3-O-ACETYLTRANSFERASE"/>
    <property type="match status" value="1"/>
</dbReference>
<dbReference type="InterPro" id="IPR023213">
    <property type="entry name" value="CAT-like_dom_sf"/>
</dbReference>
<dbReference type="GO" id="GO:0016747">
    <property type="term" value="F:acyltransferase activity, transferring groups other than amino-acyl groups"/>
    <property type="evidence" value="ECO:0007669"/>
    <property type="project" value="UniProtKB-ARBA"/>
</dbReference>
<dbReference type="SUPFAM" id="SSF52777">
    <property type="entry name" value="CoA-dependent acyltransferases"/>
    <property type="match status" value="1"/>
</dbReference>
<organism evidence="4 5">
    <name type="scientific">Eleusine coracana subsp. coracana</name>
    <dbReference type="NCBI Taxonomy" id="191504"/>
    <lineage>
        <taxon>Eukaryota</taxon>
        <taxon>Viridiplantae</taxon>
        <taxon>Streptophyta</taxon>
        <taxon>Embryophyta</taxon>
        <taxon>Tracheophyta</taxon>
        <taxon>Spermatophyta</taxon>
        <taxon>Magnoliopsida</taxon>
        <taxon>Liliopsida</taxon>
        <taxon>Poales</taxon>
        <taxon>Poaceae</taxon>
        <taxon>PACMAD clade</taxon>
        <taxon>Chloridoideae</taxon>
        <taxon>Cynodonteae</taxon>
        <taxon>Eleusininae</taxon>
        <taxon>Eleusine</taxon>
    </lineage>
</organism>
<accession>A0AAV5F4E2</accession>
<reference evidence="4" key="1">
    <citation type="journal article" date="2018" name="DNA Res.">
        <title>Multiple hybrid de novo genome assembly of finger millet, an orphan allotetraploid crop.</title>
        <authorList>
            <person name="Hatakeyama M."/>
            <person name="Aluri S."/>
            <person name="Balachadran M.T."/>
            <person name="Sivarajan S.R."/>
            <person name="Patrignani A."/>
            <person name="Gruter S."/>
            <person name="Poveda L."/>
            <person name="Shimizu-Inatsugi R."/>
            <person name="Baeten J."/>
            <person name="Francoijs K.J."/>
            <person name="Nataraja K.N."/>
            <person name="Reddy Y.A.N."/>
            <person name="Phadnis S."/>
            <person name="Ravikumar R.L."/>
            <person name="Schlapbach R."/>
            <person name="Sreeman S.M."/>
            <person name="Shimizu K.K."/>
        </authorList>
    </citation>
    <scope>NUCLEOTIDE SEQUENCE</scope>
</reference>
<comment type="caution">
    <text evidence="4">The sequence shown here is derived from an EMBL/GenBank/DDBJ whole genome shotgun (WGS) entry which is preliminary data.</text>
</comment>
<reference evidence="4" key="2">
    <citation type="submission" date="2021-12" db="EMBL/GenBank/DDBJ databases">
        <title>Resequencing data analysis of finger millet.</title>
        <authorList>
            <person name="Hatakeyama M."/>
            <person name="Aluri S."/>
            <person name="Balachadran M.T."/>
            <person name="Sivarajan S.R."/>
            <person name="Poveda L."/>
            <person name="Shimizu-Inatsugi R."/>
            <person name="Schlapbach R."/>
            <person name="Sreeman S.M."/>
            <person name="Shimizu K.K."/>
        </authorList>
    </citation>
    <scope>NUCLEOTIDE SEQUENCE</scope>
</reference>
<evidence type="ECO:0000256" key="3">
    <source>
        <dbReference type="ARBA" id="ARBA00023315"/>
    </source>
</evidence>
<dbReference type="Pfam" id="PF02458">
    <property type="entry name" value="Transferase"/>
    <property type="match status" value="1"/>
</dbReference>
<protein>
    <submittedName>
        <fullName evidence="4">Uncharacterized protein</fullName>
    </submittedName>
</protein>
<evidence type="ECO:0000313" key="5">
    <source>
        <dbReference type="Proteomes" id="UP001054889"/>
    </source>
</evidence>
<dbReference type="PANTHER" id="PTHR31642:SF331">
    <property type="entry name" value="TRYPTAMINE BENZOYLTRANSFERASE 2"/>
    <property type="match status" value="1"/>
</dbReference>
<dbReference type="EMBL" id="BQKI01000082">
    <property type="protein sequence ID" value="GJN30504.1"/>
    <property type="molecule type" value="Genomic_DNA"/>
</dbReference>
<dbReference type="FunFam" id="3.30.559.10:FF:000008">
    <property type="entry name" value="Tryptamine hydroxycinnamoyl transferase"/>
    <property type="match status" value="1"/>
</dbReference>
<dbReference type="InterPro" id="IPR050317">
    <property type="entry name" value="Plant_Fungal_Acyltransferase"/>
</dbReference>
<dbReference type="Gene3D" id="3.30.559.10">
    <property type="entry name" value="Chloramphenicol acetyltransferase-like domain"/>
    <property type="match status" value="2"/>
</dbReference>
<sequence length="426" mass="46441">MLQPVCATPHPLVGEKVPLTIFDRAAIDIFVPTVRAYTAPAPSNEVVKDSLARALAQYPHLAGRLVVDDQGKRFLHLNNAGVLVVEVTVSADLADVLIDGAISNIGELYPPLPEENIGAPLFQVQLNRYRCGGLVMGIIYHHHVADGTAMSSFVRVWSSAARGGKDFIVPVPAPHVHDRASTAIPRATPMPVFDHQNIEFNDGSSKSYEVVPLDRIKNLRVHFTPEFVSELKARVGFRSSTFQCLLAHVWKKLTAARGLDPEEFTKVRVAVNCRGRTKPPVPIDFFGNMVLWAFPRLQVRDLLNSTYGQVVDVIRNAVSRIDGEYIQSFVDFGAVADMNGDGLAATASVAGTMMCPDLEIDSWLGFQFHEMDLGTGAPCAFLPPDLPVEGLMVFVPSGSGKGGFDLFIALNEDHVNAFQQICLSVD</sequence>
<comment type="similarity">
    <text evidence="1">Belongs to the plant acyltransferase family.</text>
</comment>
<evidence type="ECO:0000256" key="2">
    <source>
        <dbReference type="ARBA" id="ARBA00022679"/>
    </source>
</evidence>
<keyword evidence="5" id="KW-1185">Reference proteome</keyword>
<dbReference type="Proteomes" id="UP001054889">
    <property type="component" value="Unassembled WGS sequence"/>
</dbReference>
<name>A0AAV5F4E2_ELECO</name>
<keyword evidence="2" id="KW-0808">Transferase</keyword>
<dbReference type="AlphaFoldDB" id="A0AAV5F4E2"/>
<keyword evidence="3" id="KW-0012">Acyltransferase</keyword>
<evidence type="ECO:0000313" key="4">
    <source>
        <dbReference type="EMBL" id="GJN30504.1"/>
    </source>
</evidence>
<evidence type="ECO:0000256" key="1">
    <source>
        <dbReference type="ARBA" id="ARBA00009861"/>
    </source>
</evidence>
<gene>
    <name evidence="4" type="primary">gb18814</name>
    <name evidence="4" type="ORF">PR202_gb18814</name>
</gene>
<proteinExistence type="inferred from homology"/>